<protein>
    <recommendedName>
        <fullName evidence="3">F-box domain-containing protein</fullName>
    </recommendedName>
</protein>
<sequence>MSEKINIQSVPVEILNNILSHVSDDRKNGQESIKQSRLVSKHFNNVASPFLVPEVTVCLTLESFTRLEEICSHSLISKGVRKVTIILCFYEGELANNRQLYMRESRSRLLRHCETMERMWRYKKNFYWTDGLHNWLSCMAWDRCPELNQMVDEDTTQDPPTNIQKLFLRLYDMYKKRYEEQEILRQDNRHISRLVAALSSLPSLACLNLRDFNCQRGLVSSHKQPGADQLLVEDFLDIGYSQGVLRHFDRGVRPSPWCGCFATQNSASPPVEMLGELCSQLGSHGVKLKAFTLFLYPPPDMEILESTPVQQENVQKLVSEVEYLTINLDSPIRTKHYRREEMVALGSITKPLASSPNLDYLRVDLESDCRSSAVFSMADLLPLDAPWPRLQVLRCLYLRIKLDELRSLASRHGRTLLQLQWRAVYFPDCSPSELLEVMRGFQALEKVRIFCPDGDQFPRDPGSPLARWPQDEVEKYLLRQTDIYPLD</sequence>
<evidence type="ECO:0000313" key="1">
    <source>
        <dbReference type="EMBL" id="KAH7236439.1"/>
    </source>
</evidence>
<dbReference type="OrthoDB" id="3759773at2759"/>
<gene>
    <name evidence="1" type="ORF">BKA59DRAFT_496654</name>
</gene>
<accession>A0A8K0W7I2</accession>
<evidence type="ECO:0000313" key="2">
    <source>
        <dbReference type="Proteomes" id="UP000813427"/>
    </source>
</evidence>
<keyword evidence="2" id="KW-1185">Reference proteome</keyword>
<reference evidence="1" key="1">
    <citation type="journal article" date="2021" name="Nat. Commun.">
        <title>Genetic determinants of endophytism in the Arabidopsis root mycobiome.</title>
        <authorList>
            <person name="Mesny F."/>
            <person name="Miyauchi S."/>
            <person name="Thiergart T."/>
            <person name="Pickel B."/>
            <person name="Atanasova L."/>
            <person name="Karlsson M."/>
            <person name="Huettel B."/>
            <person name="Barry K.W."/>
            <person name="Haridas S."/>
            <person name="Chen C."/>
            <person name="Bauer D."/>
            <person name="Andreopoulos W."/>
            <person name="Pangilinan J."/>
            <person name="LaButti K."/>
            <person name="Riley R."/>
            <person name="Lipzen A."/>
            <person name="Clum A."/>
            <person name="Drula E."/>
            <person name="Henrissat B."/>
            <person name="Kohler A."/>
            <person name="Grigoriev I.V."/>
            <person name="Martin F.M."/>
            <person name="Hacquard S."/>
        </authorList>
    </citation>
    <scope>NUCLEOTIDE SEQUENCE</scope>
    <source>
        <strain evidence="1">MPI-SDFR-AT-0068</strain>
    </source>
</reference>
<organism evidence="1 2">
    <name type="scientific">Fusarium tricinctum</name>
    <dbReference type="NCBI Taxonomy" id="61284"/>
    <lineage>
        <taxon>Eukaryota</taxon>
        <taxon>Fungi</taxon>
        <taxon>Dikarya</taxon>
        <taxon>Ascomycota</taxon>
        <taxon>Pezizomycotina</taxon>
        <taxon>Sordariomycetes</taxon>
        <taxon>Hypocreomycetidae</taxon>
        <taxon>Hypocreales</taxon>
        <taxon>Nectriaceae</taxon>
        <taxon>Fusarium</taxon>
        <taxon>Fusarium tricinctum species complex</taxon>
    </lineage>
</organism>
<dbReference type="Proteomes" id="UP000813427">
    <property type="component" value="Unassembled WGS sequence"/>
</dbReference>
<dbReference type="EMBL" id="JAGPXF010000007">
    <property type="protein sequence ID" value="KAH7236439.1"/>
    <property type="molecule type" value="Genomic_DNA"/>
</dbReference>
<evidence type="ECO:0008006" key="3">
    <source>
        <dbReference type="Google" id="ProtNLM"/>
    </source>
</evidence>
<proteinExistence type="predicted"/>
<comment type="caution">
    <text evidence="1">The sequence shown here is derived from an EMBL/GenBank/DDBJ whole genome shotgun (WGS) entry which is preliminary data.</text>
</comment>
<dbReference type="AlphaFoldDB" id="A0A8K0W7I2"/>
<name>A0A8K0W7I2_9HYPO</name>